<dbReference type="GO" id="GO:0055085">
    <property type="term" value="P:transmembrane transport"/>
    <property type="evidence" value="ECO:0007669"/>
    <property type="project" value="InterPro"/>
</dbReference>
<feature type="transmembrane region" description="Helical" evidence="8">
    <location>
        <begin position="205"/>
        <end position="229"/>
    </location>
</feature>
<feature type="transmembrane region" description="Helical" evidence="8">
    <location>
        <begin position="148"/>
        <end position="167"/>
    </location>
</feature>
<evidence type="ECO:0000256" key="3">
    <source>
        <dbReference type="ARBA" id="ARBA00022475"/>
    </source>
</evidence>
<dbReference type="Pfam" id="PF00528">
    <property type="entry name" value="BPD_transp_1"/>
    <property type="match status" value="1"/>
</dbReference>
<keyword evidence="4" id="KW-0997">Cell inner membrane</keyword>
<accession>A0A6I3M6W4</accession>
<feature type="transmembrane region" description="Helical" evidence="8">
    <location>
        <begin position="89"/>
        <end position="112"/>
    </location>
</feature>
<evidence type="ECO:0000259" key="9">
    <source>
        <dbReference type="PROSITE" id="PS50928"/>
    </source>
</evidence>
<organism evidence="10 11">
    <name type="scientific">Agromyces bracchium</name>
    <dbReference type="NCBI Taxonomy" id="88376"/>
    <lineage>
        <taxon>Bacteria</taxon>
        <taxon>Bacillati</taxon>
        <taxon>Actinomycetota</taxon>
        <taxon>Actinomycetes</taxon>
        <taxon>Micrococcales</taxon>
        <taxon>Microbacteriaceae</taxon>
        <taxon>Agromyces</taxon>
    </lineage>
</organism>
<dbReference type="Gene3D" id="1.10.3720.10">
    <property type="entry name" value="MetI-like"/>
    <property type="match status" value="1"/>
</dbReference>
<dbReference type="Proteomes" id="UP000433071">
    <property type="component" value="Unassembled WGS sequence"/>
</dbReference>
<evidence type="ECO:0000256" key="8">
    <source>
        <dbReference type="RuleBase" id="RU363032"/>
    </source>
</evidence>
<evidence type="ECO:0000256" key="2">
    <source>
        <dbReference type="ARBA" id="ARBA00022448"/>
    </source>
</evidence>
<keyword evidence="11" id="KW-1185">Reference proteome</keyword>
<keyword evidence="7 8" id="KW-0472">Membrane</keyword>
<name>A0A6I3M6W4_9MICO</name>
<evidence type="ECO:0000256" key="4">
    <source>
        <dbReference type="ARBA" id="ARBA00022519"/>
    </source>
</evidence>
<protein>
    <submittedName>
        <fullName evidence="10">ABC transporter permease subunit</fullName>
    </submittedName>
</protein>
<evidence type="ECO:0000256" key="7">
    <source>
        <dbReference type="ARBA" id="ARBA00023136"/>
    </source>
</evidence>
<evidence type="ECO:0000256" key="5">
    <source>
        <dbReference type="ARBA" id="ARBA00022692"/>
    </source>
</evidence>
<dbReference type="AlphaFoldDB" id="A0A6I3M6W4"/>
<evidence type="ECO:0000256" key="1">
    <source>
        <dbReference type="ARBA" id="ARBA00004429"/>
    </source>
</evidence>
<keyword evidence="2 8" id="KW-0813">Transport</keyword>
<evidence type="ECO:0000256" key="6">
    <source>
        <dbReference type="ARBA" id="ARBA00022989"/>
    </source>
</evidence>
<dbReference type="InterPro" id="IPR000515">
    <property type="entry name" value="MetI-like"/>
</dbReference>
<keyword evidence="5 8" id="KW-0812">Transmembrane</keyword>
<dbReference type="EMBL" id="WMLB01000006">
    <property type="protein sequence ID" value="MTH67076.1"/>
    <property type="molecule type" value="Genomic_DNA"/>
</dbReference>
<dbReference type="InterPro" id="IPR050366">
    <property type="entry name" value="BP-dependent_transpt_permease"/>
</dbReference>
<dbReference type="PANTHER" id="PTHR43386">
    <property type="entry name" value="OLIGOPEPTIDE TRANSPORT SYSTEM PERMEASE PROTEIN APPC"/>
    <property type="match status" value="1"/>
</dbReference>
<dbReference type="SUPFAM" id="SSF161098">
    <property type="entry name" value="MetI-like"/>
    <property type="match status" value="1"/>
</dbReference>
<dbReference type="PROSITE" id="PS50928">
    <property type="entry name" value="ABC_TM1"/>
    <property type="match status" value="1"/>
</dbReference>
<evidence type="ECO:0000313" key="11">
    <source>
        <dbReference type="Proteomes" id="UP000433071"/>
    </source>
</evidence>
<feature type="domain" description="ABC transmembrane type-1" evidence="9">
    <location>
        <begin position="85"/>
        <end position="275"/>
    </location>
</feature>
<sequence>MSVAQLAGGRVSTALRRAARRDPLVVAASIVMLGIAVMAVFGPVLAPYDPDALYVGPISGPPTLAHPFGTDDLGRDILSRVLVGAGPSVLGPIVVVTISSVLGAAIAIGAAWFGGAVDAVSSRLIEVLFAIPGLVLAVLAVAMFGKGLLAPAVALSIAYLPLVARLIRALARQELAKPYVAALRVQGVGGAAICFRHLVPALLPALFAQATVGFGYAMLDLAAISFLGLGAQPPASDWGVMIASGQPALLTGAPEQAVIPAAFVVITVLAVNILGARVTAWAEGGDR</sequence>
<dbReference type="OrthoDB" id="9812701at2"/>
<dbReference type="RefSeq" id="WP_155050195.1">
    <property type="nucleotide sequence ID" value="NZ_BAAAIB010000003.1"/>
</dbReference>
<gene>
    <name evidence="10" type="ORF">GJ743_01655</name>
</gene>
<proteinExistence type="inferred from homology"/>
<evidence type="ECO:0000313" key="10">
    <source>
        <dbReference type="EMBL" id="MTH67076.1"/>
    </source>
</evidence>
<dbReference type="GO" id="GO:0005886">
    <property type="term" value="C:plasma membrane"/>
    <property type="evidence" value="ECO:0007669"/>
    <property type="project" value="UniProtKB-SubCell"/>
</dbReference>
<dbReference type="Pfam" id="PF12911">
    <property type="entry name" value="OppC_N"/>
    <property type="match status" value="1"/>
</dbReference>
<feature type="transmembrane region" description="Helical" evidence="8">
    <location>
        <begin position="124"/>
        <end position="142"/>
    </location>
</feature>
<keyword evidence="6 8" id="KW-1133">Transmembrane helix</keyword>
<reference evidence="10 11" key="1">
    <citation type="submission" date="2019-11" db="EMBL/GenBank/DDBJ databases">
        <title>Agromyces kandeliae sp. nov., isolated from mangrove soil.</title>
        <authorList>
            <person name="Wang R."/>
        </authorList>
    </citation>
    <scope>NUCLEOTIDE SEQUENCE [LARGE SCALE GENOMIC DNA]</scope>
    <source>
        <strain evidence="10 11">JCM 11433</strain>
    </source>
</reference>
<keyword evidence="3" id="KW-1003">Cell membrane</keyword>
<dbReference type="CDD" id="cd06261">
    <property type="entry name" value="TM_PBP2"/>
    <property type="match status" value="1"/>
</dbReference>
<comment type="caution">
    <text evidence="10">The sequence shown here is derived from an EMBL/GenBank/DDBJ whole genome shotgun (WGS) entry which is preliminary data.</text>
</comment>
<dbReference type="InterPro" id="IPR025966">
    <property type="entry name" value="OppC_N"/>
</dbReference>
<feature type="transmembrane region" description="Helical" evidence="8">
    <location>
        <begin position="24"/>
        <end position="46"/>
    </location>
</feature>
<dbReference type="InterPro" id="IPR035906">
    <property type="entry name" value="MetI-like_sf"/>
</dbReference>
<dbReference type="PANTHER" id="PTHR43386:SF5">
    <property type="entry name" value="PUTRESCINE EXPORT SYSTEM PERMEASE PROTEIN SAPC"/>
    <property type="match status" value="1"/>
</dbReference>
<comment type="similarity">
    <text evidence="8">Belongs to the binding-protein-dependent transport system permease family.</text>
</comment>
<comment type="subcellular location">
    <subcellularLocation>
        <location evidence="1">Cell inner membrane</location>
        <topology evidence="1">Multi-pass membrane protein</topology>
    </subcellularLocation>
    <subcellularLocation>
        <location evidence="8">Cell membrane</location>
        <topology evidence="8">Multi-pass membrane protein</topology>
    </subcellularLocation>
</comment>